<evidence type="ECO:0000256" key="9">
    <source>
        <dbReference type="PROSITE-ProRule" id="PRU00108"/>
    </source>
</evidence>
<protein>
    <recommendedName>
        <fullName evidence="11">Homeobox-leucine zipper protein</fullName>
    </recommendedName>
    <alternativeName>
        <fullName evidence="11">HD-ZIP protein</fullName>
    </alternativeName>
    <alternativeName>
        <fullName evidence="11">Homeodomain transcription factor</fullName>
    </alternativeName>
</protein>
<comment type="subcellular location">
    <subcellularLocation>
        <location evidence="1 9 10">Nucleus</location>
    </subcellularLocation>
</comment>
<dbReference type="PANTHER" id="PTHR24326">
    <property type="entry name" value="HOMEOBOX-LEUCINE ZIPPER PROTEIN"/>
    <property type="match status" value="1"/>
</dbReference>
<keyword evidence="2 11" id="KW-0805">Transcription regulation</keyword>
<dbReference type="InterPro" id="IPR009057">
    <property type="entry name" value="Homeodomain-like_sf"/>
</dbReference>
<dbReference type="Gene3D" id="1.20.5.190">
    <property type="match status" value="1"/>
</dbReference>
<keyword evidence="3 9" id="KW-0238">DNA-binding</keyword>
<evidence type="ECO:0000256" key="6">
    <source>
        <dbReference type="ARBA" id="ARBA00023242"/>
    </source>
</evidence>
<dbReference type="Pfam" id="PF02183">
    <property type="entry name" value="HALZ"/>
    <property type="match status" value="1"/>
</dbReference>
<accession>A0ABD0UWS2</accession>
<comment type="function">
    <text evidence="11">Transcription factor.</text>
</comment>
<dbReference type="Gene3D" id="1.10.10.60">
    <property type="entry name" value="Homeodomain-like"/>
    <property type="match status" value="1"/>
</dbReference>
<dbReference type="PANTHER" id="PTHR24326:SF547">
    <property type="entry name" value="HOMEOBOX-LEUCINE ZIPPER PROTEIN ATHB-6"/>
    <property type="match status" value="1"/>
</dbReference>
<dbReference type="GO" id="GO:0003677">
    <property type="term" value="F:DNA binding"/>
    <property type="evidence" value="ECO:0007669"/>
    <property type="project" value="UniProtKB-UniRule"/>
</dbReference>
<evidence type="ECO:0000313" key="14">
    <source>
        <dbReference type="Proteomes" id="UP001552299"/>
    </source>
</evidence>
<comment type="similarity">
    <text evidence="7 11">Belongs to the HD-ZIP homeobox family. Class I subfamily.</text>
</comment>
<keyword evidence="14" id="KW-1185">Reference proteome</keyword>
<dbReference type="PROSITE" id="PS50071">
    <property type="entry name" value="HOMEOBOX_2"/>
    <property type="match status" value="1"/>
</dbReference>
<evidence type="ECO:0000256" key="5">
    <source>
        <dbReference type="ARBA" id="ARBA00023163"/>
    </source>
</evidence>
<evidence type="ECO:0000256" key="3">
    <source>
        <dbReference type="ARBA" id="ARBA00023125"/>
    </source>
</evidence>
<evidence type="ECO:0000256" key="4">
    <source>
        <dbReference type="ARBA" id="ARBA00023155"/>
    </source>
</evidence>
<evidence type="ECO:0000256" key="10">
    <source>
        <dbReference type="RuleBase" id="RU000682"/>
    </source>
</evidence>
<dbReference type="AlphaFoldDB" id="A0ABD0UWS2"/>
<keyword evidence="4 9" id="KW-0371">Homeobox</keyword>
<dbReference type="Pfam" id="PF00046">
    <property type="entry name" value="Homeodomain"/>
    <property type="match status" value="1"/>
</dbReference>
<evidence type="ECO:0000256" key="2">
    <source>
        <dbReference type="ARBA" id="ARBA00023015"/>
    </source>
</evidence>
<dbReference type="SMART" id="SM00389">
    <property type="entry name" value="HOX"/>
    <property type="match status" value="1"/>
</dbReference>
<dbReference type="EMBL" id="JANQDX010000010">
    <property type="protein sequence ID" value="KAL0917084.1"/>
    <property type="molecule type" value="Genomic_DNA"/>
</dbReference>
<evidence type="ECO:0000256" key="8">
    <source>
        <dbReference type="ARBA" id="ARBA00037260"/>
    </source>
</evidence>
<dbReference type="GO" id="GO:0000981">
    <property type="term" value="F:DNA-binding transcription factor activity, RNA polymerase II-specific"/>
    <property type="evidence" value="ECO:0007669"/>
    <property type="project" value="UniProtKB-UniRule"/>
</dbReference>
<evidence type="ECO:0000256" key="11">
    <source>
        <dbReference type="RuleBase" id="RU369038"/>
    </source>
</evidence>
<comment type="caution">
    <text evidence="13">The sequence shown here is derived from an EMBL/GenBank/DDBJ whole genome shotgun (WGS) entry which is preliminary data.</text>
</comment>
<dbReference type="InterPro" id="IPR017970">
    <property type="entry name" value="Homeobox_CS"/>
</dbReference>
<evidence type="ECO:0000313" key="13">
    <source>
        <dbReference type="EMBL" id="KAL0917084.1"/>
    </source>
</evidence>
<gene>
    <name evidence="13" type="ORF">M5K25_012125</name>
</gene>
<dbReference type="InterPro" id="IPR045224">
    <property type="entry name" value="HDZip_class_I_plant"/>
</dbReference>
<evidence type="ECO:0000259" key="12">
    <source>
        <dbReference type="PROSITE" id="PS50071"/>
    </source>
</evidence>
<feature type="domain" description="Homeobox" evidence="12">
    <location>
        <begin position="41"/>
        <end position="96"/>
    </location>
</feature>
<dbReference type="SUPFAM" id="SSF46689">
    <property type="entry name" value="Homeodomain-like"/>
    <property type="match status" value="1"/>
</dbReference>
<feature type="DNA-binding region" description="Homeobox" evidence="9">
    <location>
        <begin position="43"/>
        <end position="97"/>
    </location>
</feature>
<dbReference type="PRINTS" id="PR00031">
    <property type="entry name" value="HTHREPRESSR"/>
</dbReference>
<dbReference type="InterPro" id="IPR000047">
    <property type="entry name" value="HTH_motif"/>
</dbReference>
<dbReference type="PROSITE" id="PS00027">
    <property type="entry name" value="HOMEOBOX_1"/>
    <property type="match status" value="1"/>
</dbReference>
<proteinExistence type="inferred from homology"/>
<sequence>MRRPAFFPCEEKSAEMIFEDDDDEDVICCGGGGGVIAAGAKKRRLGTEQVRALEQSFDVENRLEPERKARLAQELGLQPRQVAVWFQNRRARWKTKQLERDFSALKSRYDALRLDFDSLRRDNHSLVAQLAALKSKLAGEGEIRQGEQKPQPVIGVDGACESDSSAVLTQDVFKVEDDWEETCGAGFFADVHGPNLAWLSADLAVDGGGGSW</sequence>
<dbReference type="CDD" id="cd00086">
    <property type="entry name" value="homeodomain"/>
    <property type="match status" value="1"/>
</dbReference>
<dbReference type="GO" id="GO:0005634">
    <property type="term" value="C:nucleus"/>
    <property type="evidence" value="ECO:0007669"/>
    <property type="project" value="UniProtKB-SubCell"/>
</dbReference>
<evidence type="ECO:0000256" key="1">
    <source>
        <dbReference type="ARBA" id="ARBA00004123"/>
    </source>
</evidence>
<organism evidence="13 14">
    <name type="scientific">Dendrobium thyrsiflorum</name>
    <name type="common">Pinecone-like raceme dendrobium</name>
    <name type="synonym">Orchid</name>
    <dbReference type="NCBI Taxonomy" id="117978"/>
    <lineage>
        <taxon>Eukaryota</taxon>
        <taxon>Viridiplantae</taxon>
        <taxon>Streptophyta</taxon>
        <taxon>Embryophyta</taxon>
        <taxon>Tracheophyta</taxon>
        <taxon>Spermatophyta</taxon>
        <taxon>Magnoliopsida</taxon>
        <taxon>Liliopsida</taxon>
        <taxon>Asparagales</taxon>
        <taxon>Orchidaceae</taxon>
        <taxon>Epidendroideae</taxon>
        <taxon>Malaxideae</taxon>
        <taxon>Dendrobiinae</taxon>
        <taxon>Dendrobium</taxon>
    </lineage>
</organism>
<keyword evidence="6 9" id="KW-0539">Nucleus</keyword>
<reference evidence="13 14" key="1">
    <citation type="journal article" date="2024" name="Plant Biotechnol. J.">
        <title>Dendrobium thyrsiflorum genome and its molecular insights into genes involved in important horticultural traits.</title>
        <authorList>
            <person name="Chen B."/>
            <person name="Wang J.Y."/>
            <person name="Zheng P.J."/>
            <person name="Li K.L."/>
            <person name="Liang Y.M."/>
            <person name="Chen X.F."/>
            <person name="Zhang C."/>
            <person name="Zhao X."/>
            <person name="He X."/>
            <person name="Zhang G.Q."/>
            <person name="Liu Z.J."/>
            <person name="Xu Q."/>
        </authorList>
    </citation>
    <scope>NUCLEOTIDE SEQUENCE [LARGE SCALE GENOMIC DNA]</scope>
    <source>
        <strain evidence="13">GZMU011</strain>
    </source>
</reference>
<dbReference type="InterPro" id="IPR001356">
    <property type="entry name" value="HD"/>
</dbReference>
<dbReference type="FunFam" id="1.10.10.60:FF:000242">
    <property type="entry name" value="Homeobox-leucine zipper protein HOX13"/>
    <property type="match status" value="1"/>
</dbReference>
<keyword evidence="5 11" id="KW-0804">Transcription</keyword>
<comment type="function">
    <text evidence="8">Probable transcription factor.</text>
</comment>
<evidence type="ECO:0000256" key="7">
    <source>
        <dbReference type="ARBA" id="ARBA00025748"/>
    </source>
</evidence>
<name>A0ABD0UWS2_DENTH</name>
<dbReference type="Proteomes" id="UP001552299">
    <property type="component" value="Unassembled WGS sequence"/>
</dbReference>
<dbReference type="InterPro" id="IPR003106">
    <property type="entry name" value="Leu_zip_homeo"/>
</dbReference>